<dbReference type="Gene3D" id="1.10.357.10">
    <property type="entry name" value="Tetracycline Repressor, domain 2"/>
    <property type="match status" value="1"/>
</dbReference>
<sequence>MEHYIRNEAEMSQDAPNHTKNKTRKLPVPHRTRLTPAAREEQIINVAAAHFARRGVVGASMLDIAKEAGITRALLYHYFPGKESLAAAVTRREARAVLETLSEHHEDPQEALHTALHVYFDRVAGRGTEATSAVPDTPDEYLEWMLHRTGMPVNDRTRMILGGWMHLVDYFARHVVQGKARGRVSAGARAMRTEEAIELCMGAADNLTGGGY</sequence>
<dbReference type="PANTHER" id="PTHR30055">
    <property type="entry name" value="HTH-TYPE TRANSCRIPTIONAL REGULATOR RUTR"/>
    <property type="match status" value="1"/>
</dbReference>
<dbReference type="SUPFAM" id="SSF46689">
    <property type="entry name" value="Homeodomain-like"/>
    <property type="match status" value="1"/>
</dbReference>
<organism evidence="5 6">
    <name type="scientific">Rothia aeria</name>
    <dbReference type="NCBI Taxonomy" id="172042"/>
    <lineage>
        <taxon>Bacteria</taxon>
        <taxon>Bacillati</taxon>
        <taxon>Actinomycetota</taxon>
        <taxon>Actinomycetes</taxon>
        <taxon>Micrococcales</taxon>
        <taxon>Micrococcaceae</taxon>
        <taxon>Rothia</taxon>
    </lineage>
</organism>
<keyword evidence="6" id="KW-1185">Reference proteome</keyword>
<gene>
    <name evidence="5" type="ORF">RA11412_0048</name>
</gene>
<dbReference type="Proteomes" id="UP000250241">
    <property type="component" value="Chromosome"/>
</dbReference>
<dbReference type="GO" id="GO:0000976">
    <property type="term" value="F:transcription cis-regulatory region binding"/>
    <property type="evidence" value="ECO:0007669"/>
    <property type="project" value="TreeGrafter"/>
</dbReference>
<dbReference type="KEGG" id="raj:RA11412_0048"/>
<dbReference type="GeneID" id="93862199"/>
<dbReference type="EMBL" id="AP017895">
    <property type="protein sequence ID" value="BAV86347.1"/>
    <property type="molecule type" value="Genomic_DNA"/>
</dbReference>
<reference evidence="5 6" key="1">
    <citation type="submission" date="2016-10" db="EMBL/GenBank/DDBJ databases">
        <title>Genome sequence of Rothia aeria strain JCM11412.</title>
        <authorList>
            <person name="Nambu T."/>
        </authorList>
    </citation>
    <scope>NUCLEOTIDE SEQUENCE [LARGE SCALE GENOMIC DNA]</scope>
    <source>
        <strain evidence="5 6">JCM 11412</strain>
    </source>
</reference>
<evidence type="ECO:0000256" key="4">
    <source>
        <dbReference type="SAM" id="MobiDB-lite"/>
    </source>
</evidence>
<dbReference type="AlphaFoldDB" id="A0A2Z5QVD0"/>
<keyword evidence="2" id="KW-0238">DNA-binding</keyword>
<protein>
    <submittedName>
        <fullName evidence="5">Uncharacterized protein</fullName>
    </submittedName>
</protein>
<dbReference type="InterPro" id="IPR009057">
    <property type="entry name" value="Homeodomain-like_sf"/>
</dbReference>
<dbReference type="InterPro" id="IPR001647">
    <property type="entry name" value="HTH_TetR"/>
</dbReference>
<dbReference type="PROSITE" id="PS50977">
    <property type="entry name" value="HTH_TETR_2"/>
    <property type="match status" value="1"/>
</dbReference>
<evidence type="ECO:0000256" key="3">
    <source>
        <dbReference type="ARBA" id="ARBA00023163"/>
    </source>
</evidence>
<dbReference type="PROSITE" id="PS01081">
    <property type="entry name" value="HTH_TETR_1"/>
    <property type="match status" value="1"/>
</dbReference>
<dbReference type="Pfam" id="PF00440">
    <property type="entry name" value="TetR_N"/>
    <property type="match status" value="1"/>
</dbReference>
<dbReference type="PRINTS" id="PR00455">
    <property type="entry name" value="HTHTETR"/>
</dbReference>
<evidence type="ECO:0000313" key="6">
    <source>
        <dbReference type="Proteomes" id="UP000250241"/>
    </source>
</evidence>
<name>A0A2Z5QVD0_9MICC</name>
<dbReference type="PANTHER" id="PTHR30055:SF234">
    <property type="entry name" value="HTH-TYPE TRANSCRIPTIONAL REGULATOR BETI"/>
    <property type="match status" value="1"/>
</dbReference>
<evidence type="ECO:0000256" key="1">
    <source>
        <dbReference type="ARBA" id="ARBA00023015"/>
    </source>
</evidence>
<proteinExistence type="predicted"/>
<evidence type="ECO:0000313" key="5">
    <source>
        <dbReference type="EMBL" id="BAV86347.1"/>
    </source>
</evidence>
<dbReference type="InterPro" id="IPR050109">
    <property type="entry name" value="HTH-type_TetR-like_transc_reg"/>
</dbReference>
<evidence type="ECO:0000256" key="2">
    <source>
        <dbReference type="ARBA" id="ARBA00023125"/>
    </source>
</evidence>
<feature type="region of interest" description="Disordered" evidence="4">
    <location>
        <begin position="1"/>
        <end position="25"/>
    </location>
</feature>
<dbReference type="GO" id="GO:0003700">
    <property type="term" value="F:DNA-binding transcription factor activity"/>
    <property type="evidence" value="ECO:0007669"/>
    <property type="project" value="TreeGrafter"/>
</dbReference>
<accession>A0A2Z5QVD0</accession>
<keyword evidence="3" id="KW-0804">Transcription</keyword>
<keyword evidence="1" id="KW-0805">Transcription regulation</keyword>
<dbReference type="RefSeq" id="WP_128087075.1">
    <property type="nucleotide sequence ID" value="NZ_CBDEQU010000080.1"/>
</dbReference>
<dbReference type="InterPro" id="IPR023772">
    <property type="entry name" value="DNA-bd_HTH_TetR-type_CS"/>
</dbReference>